<proteinExistence type="predicted"/>
<evidence type="ECO:0000313" key="1">
    <source>
        <dbReference type="EMBL" id="AEB09569.1"/>
    </source>
</evidence>
<gene>
    <name evidence="1" type="ordered locus">Desac_1728</name>
</gene>
<reference evidence="2" key="2">
    <citation type="submission" date="2011-03" db="EMBL/GenBank/DDBJ databases">
        <title>The complete genome of Desulfobacca acetoxidans DSM 11109.</title>
        <authorList>
            <consortium name="US DOE Joint Genome Institute (JGI-PGF)"/>
            <person name="Lucas S."/>
            <person name="Copeland A."/>
            <person name="Lapidus A."/>
            <person name="Bruce D."/>
            <person name="Goodwin L."/>
            <person name="Pitluck S."/>
            <person name="Peters L."/>
            <person name="Kyrpides N."/>
            <person name="Mavromatis K."/>
            <person name="Ivanova N."/>
            <person name="Ovchinnikova G."/>
            <person name="Teshima H."/>
            <person name="Detter J.C."/>
            <person name="Han C."/>
            <person name="Land M."/>
            <person name="Hauser L."/>
            <person name="Markowitz V."/>
            <person name="Cheng J.-F."/>
            <person name="Hugenholtz P."/>
            <person name="Woyke T."/>
            <person name="Wu D."/>
            <person name="Spring S."/>
            <person name="Schueler E."/>
            <person name="Brambilla E."/>
            <person name="Klenk H.-P."/>
            <person name="Eisen J.A."/>
        </authorList>
    </citation>
    <scope>NUCLEOTIDE SEQUENCE [LARGE SCALE GENOMIC DNA]</scope>
    <source>
        <strain evidence="2">ATCC 700848 / DSM 11109 / ASRB2</strain>
    </source>
</reference>
<dbReference type="EMBL" id="CP002629">
    <property type="protein sequence ID" value="AEB09569.1"/>
    <property type="molecule type" value="Genomic_DNA"/>
</dbReference>
<dbReference type="RefSeq" id="WP_013706679.1">
    <property type="nucleotide sequence ID" value="NC_015388.1"/>
</dbReference>
<dbReference type="InterPro" id="IPR013383">
    <property type="entry name" value="CRISPR-assoc_prot_DxTHG_CS"/>
</dbReference>
<dbReference type="CDD" id="cd09732">
    <property type="entry name" value="Csx1_III-U"/>
    <property type="match status" value="1"/>
</dbReference>
<dbReference type="SUPFAM" id="SSF160980">
    <property type="entry name" value="SSO1389-like"/>
    <property type="match status" value="1"/>
</dbReference>
<keyword evidence="2" id="KW-1185">Reference proteome</keyword>
<dbReference type="NCBIfam" id="TIGR02221">
    <property type="entry name" value="cas_TM1812"/>
    <property type="match status" value="1"/>
</dbReference>
<evidence type="ECO:0000313" key="2">
    <source>
        <dbReference type="Proteomes" id="UP000000483"/>
    </source>
</evidence>
<accession>F2NCZ5</accession>
<dbReference type="eggNOG" id="COG1517">
    <property type="taxonomic scope" value="Bacteria"/>
</dbReference>
<dbReference type="PROSITE" id="PS51257">
    <property type="entry name" value="PROKAR_LIPOPROTEIN"/>
    <property type="match status" value="1"/>
</dbReference>
<organism evidence="1 2">
    <name type="scientific">Desulfobacca acetoxidans (strain ATCC 700848 / DSM 11109 / ASRB2)</name>
    <dbReference type="NCBI Taxonomy" id="880072"/>
    <lineage>
        <taxon>Bacteria</taxon>
        <taxon>Pseudomonadati</taxon>
        <taxon>Thermodesulfobacteriota</taxon>
        <taxon>Desulfobaccia</taxon>
        <taxon>Desulfobaccales</taxon>
        <taxon>Desulfobaccaceae</taxon>
        <taxon>Desulfobacca</taxon>
    </lineage>
</organism>
<protein>
    <submittedName>
        <fullName evidence="1">CRISPR-associated protein, TM1812 family</fullName>
    </submittedName>
</protein>
<dbReference type="STRING" id="880072.Desac_1728"/>
<dbReference type="OrthoDB" id="9777703at2"/>
<reference evidence="1 2" key="1">
    <citation type="journal article" date="2011" name="Stand. Genomic Sci.">
        <title>Complete genome sequence of the acetate-degrading sulfate reducer Desulfobacca acetoxidans type strain (ASRB2).</title>
        <authorList>
            <person name="Goker M."/>
            <person name="Teshima H."/>
            <person name="Lapidus A."/>
            <person name="Nolan M."/>
            <person name="Lucas S."/>
            <person name="Hammon N."/>
            <person name="Deshpande S."/>
            <person name="Cheng J.F."/>
            <person name="Tapia R."/>
            <person name="Han C."/>
            <person name="Goodwin L."/>
            <person name="Pitluck S."/>
            <person name="Huntemann M."/>
            <person name="Liolios K."/>
            <person name="Ivanova N."/>
            <person name="Pagani I."/>
            <person name="Mavromatis K."/>
            <person name="Ovchinikova G."/>
            <person name="Pati A."/>
            <person name="Chen A."/>
            <person name="Palaniappan K."/>
            <person name="Land M."/>
            <person name="Hauser L."/>
            <person name="Brambilla E.M."/>
            <person name="Rohde M."/>
            <person name="Spring S."/>
            <person name="Detter J.C."/>
            <person name="Woyke T."/>
            <person name="Bristow J."/>
            <person name="Eisen J.A."/>
            <person name="Markowitz V."/>
            <person name="Hugenholtz P."/>
            <person name="Kyrpides N.C."/>
            <person name="Klenk H.P."/>
        </authorList>
    </citation>
    <scope>NUCLEOTIDE SEQUENCE [LARGE SCALE GENOMIC DNA]</scope>
    <source>
        <strain evidence="2">ATCC 700848 / DSM 11109 / ASRB2</strain>
    </source>
</reference>
<dbReference type="InterPro" id="IPR011742">
    <property type="entry name" value="CRISPR-assoc_prot_TM1812"/>
</dbReference>
<dbReference type="Proteomes" id="UP000000483">
    <property type="component" value="Chromosome"/>
</dbReference>
<dbReference type="NCBIfam" id="TIGR02549">
    <property type="entry name" value="CRISPR_DxTHG"/>
    <property type="match status" value="1"/>
</dbReference>
<dbReference type="AlphaFoldDB" id="F2NCZ5"/>
<name>F2NCZ5_DESAR</name>
<dbReference type="HOGENOM" id="CLU_025124_0_0_7"/>
<sequence length="425" mass="47927">MAKLYLSFLGTTNYHPCTYTFAACETPGVRFVQEATIKSFCANWTPQDRILIFTTAEANQKNWLDNGHTDSSGAVIPQAGLQSRLQRLSLAPSFKDIAIPEGKSQEEIWQIFQIIIEQLRDGDEVVFDITHGFRSIPLLAIVVLSYARVMKKIAIQGIYYGAFEAKQGDTAPIFDLTEFDVLLEWTTALDRFIKAGDATLACELAADEVRKRRREIKRPDQILQAFQKVTAQLNNFSLSLATCRGLKISPIVSELKDTLQRCVGLPGKRPYINLLEKVQHELAAFPGDHVRDGLAAAQWCADHNLIQQGFTILQETLISYFTLHVLKDDLVTPTSRHLMNQSIHILRENLPEEEWAEPARSNRQKVAAIIAAIQSYPAIVKKLRDLGNDRNDINHAGYTASPMGAERFATKLRDYINTFQEFFGR</sequence>
<dbReference type="KEGG" id="dao:Desac_1728"/>